<dbReference type="Pfam" id="PF00107">
    <property type="entry name" value="ADH_zinc_N"/>
    <property type="match status" value="1"/>
</dbReference>
<evidence type="ECO:0000259" key="7">
    <source>
        <dbReference type="SMART" id="SM00829"/>
    </source>
</evidence>
<dbReference type="Pfam" id="PF08240">
    <property type="entry name" value="ADH_N"/>
    <property type="match status" value="1"/>
</dbReference>
<protein>
    <submittedName>
        <fullName evidence="8">Alcohol dehydrogenase</fullName>
    </submittedName>
</protein>
<dbReference type="GO" id="GO:0008270">
    <property type="term" value="F:zinc ion binding"/>
    <property type="evidence" value="ECO:0007669"/>
    <property type="project" value="InterPro"/>
</dbReference>
<evidence type="ECO:0000313" key="9">
    <source>
        <dbReference type="Proteomes" id="UP000182060"/>
    </source>
</evidence>
<dbReference type="InterPro" id="IPR011032">
    <property type="entry name" value="GroES-like_sf"/>
</dbReference>
<dbReference type="GO" id="GO:0046294">
    <property type="term" value="P:formaldehyde catabolic process"/>
    <property type="evidence" value="ECO:0007669"/>
    <property type="project" value="TreeGrafter"/>
</dbReference>
<gene>
    <name evidence="8" type="ORF">AOC25_07135</name>
</gene>
<evidence type="ECO:0000313" key="8">
    <source>
        <dbReference type="EMBL" id="APC01404.1"/>
    </source>
</evidence>
<organism evidence="8 9">
    <name type="scientific">Polynucleobacter asymbioticus</name>
    <dbReference type="NCBI Taxonomy" id="576611"/>
    <lineage>
        <taxon>Bacteria</taxon>
        <taxon>Pseudomonadati</taxon>
        <taxon>Pseudomonadota</taxon>
        <taxon>Betaproteobacteria</taxon>
        <taxon>Burkholderiales</taxon>
        <taxon>Burkholderiaceae</taxon>
        <taxon>Polynucleobacter</taxon>
    </lineage>
</organism>
<comment type="cofactor">
    <cofactor evidence="1 6">
        <name>Zn(2+)</name>
        <dbReference type="ChEBI" id="CHEBI:29105"/>
    </cofactor>
</comment>
<name>A0AAC9IRJ2_9BURK</name>
<dbReference type="PROSITE" id="PS00059">
    <property type="entry name" value="ADH_ZINC"/>
    <property type="match status" value="1"/>
</dbReference>
<accession>A0AAC9IRJ2</accession>
<dbReference type="SUPFAM" id="SSF50129">
    <property type="entry name" value="GroES-like"/>
    <property type="match status" value="2"/>
</dbReference>
<comment type="similarity">
    <text evidence="6">Belongs to the zinc-containing alcohol dehydrogenase family.</text>
</comment>
<dbReference type="EMBL" id="CP015017">
    <property type="protein sequence ID" value="APC01404.1"/>
    <property type="molecule type" value="Genomic_DNA"/>
</dbReference>
<evidence type="ECO:0000256" key="4">
    <source>
        <dbReference type="ARBA" id="ARBA00023002"/>
    </source>
</evidence>
<reference evidence="8" key="1">
    <citation type="journal article" date="2017" name="Appl. Environ. Microbiol.">
        <title>Microdiversification of a pelagic Polynucleobacter species is mainly driven by acquisition of genomic islands from a partially interspecific gene pool.</title>
        <authorList>
            <person name="Hoetzinger M."/>
            <person name="Hahn M.W."/>
            <person name="Jezberova J."/>
            <person name="Schmidt J."/>
            <person name="Koll U."/>
        </authorList>
    </citation>
    <scope>NUCLEOTIDE SEQUENCE</scope>
    <source>
        <strain evidence="8">MWH-RechtKol4</strain>
    </source>
</reference>
<dbReference type="InterPro" id="IPR020843">
    <property type="entry name" value="ER"/>
</dbReference>
<dbReference type="RefSeq" id="WP_071539408.1">
    <property type="nucleotide sequence ID" value="NZ_CP015016.1"/>
</dbReference>
<dbReference type="PANTHER" id="PTHR43880">
    <property type="entry name" value="ALCOHOL DEHYDROGENASE"/>
    <property type="match status" value="1"/>
</dbReference>
<keyword evidence="2 6" id="KW-0479">Metal-binding</keyword>
<keyword evidence="4" id="KW-0560">Oxidoreductase</keyword>
<dbReference type="Gene3D" id="3.90.180.10">
    <property type="entry name" value="Medium-chain alcohol dehydrogenases, catalytic domain"/>
    <property type="match status" value="1"/>
</dbReference>
<dbReference type="FunFam" id="3.40.50.720:FF:000003">
    <property type="entry name" value="S-(hydroxymethyl)glutathione dehydrogenase"/>
    <property type="match status" value="1"/>
</dbReference>
<evidence type="ECO:0000256" key="2">
    <source>
        <dbReference type="ARBA" id="ARBA00022723"/>
    </source>
</evidence>
<dbReference type="InterPro" id="IPR002328">
    <property type="entry name" value="ADH_Zn_CS"/>
</dbReference>
<dbReference type="SMART" id="SM00829">
    <property type="entry name" value="PKS_ER"/>
    <property type="match status" value="1"/>
</dbReference>
<dbReference type="PANTHER" id="PTHR43880:SF12">
    <property type="entry name" value="ALCOHOL DEHYDROGENASE CLASS-3"/>
    <property type="match status" value="1"/>
</dbReference>
<dbReference type="InterPro" id="IPR013154">
    <property type="entry name" value="ADH-like_N"/>
</dbReference>
<dbReference type="Proteomes" id="UP000182060">
    <property type="component" value="Chromosome"/>
</dbReference>
<feature type="domain" description="Enoyl reductase (ER)" evidence="7">
    <location>
        <begin position="12"/>
        <end position="363"/>
    </location>
</feature>
<dbReference type="Gene3D" id="3.40.50.720">
    <property type="entry name" value="NAD(P)-binding Rossmann-like Domain"/>
    <property type="match status" value="1"/>
</dbReference>
<evidence type="ECO:0000256" key="1">
    <source>
        <dbReference type="ARBA" id="ARBA00001947"/>
    </source>
</evidence>
<evidence type="ECO:0000256" key="3">
    <source>
        <dbReference type="ARBA" id="ARBA00022833"/>
    </source>
</evidence>
<keyword evidence="3 6" id="KW-0862">Zinc</keyword>
<dbReference type="InterPro" id="IPR036291">
    <property type="entry name" value="NAD(P)-bd_dom_sf"/>
</dbReference>
<dbReference type="AlphaFoldDB" id="A0AAC9IRJ2"/>
<evidence type="ECO:0000256" key="5">
    <source>
        <dbReference type="ARBA" id="ARBA00023027"/>
    </source>
</evidence>
<proteinExistence type="inferred from homology"/>
<sequence length="366" mass="39280">MKFLGAVLRETGQPLQLESLALKNLSDQDVVVRIKATSLCHTDLEAVEGALGTPVPFIPGHEAAGIVESIGSQVKSLSIGDHVVVSWNPFCGTCYFCQRKQPIICSKYRSNAAASFHFDGKPRVYMGDDPVHQLMYAGSFAEIAVVTEDCAVKIPKEVPFEIACLIGCGVMTGVGAAINIAKVTPGSTVGVIGCGAVGISAIQGARLAGAEKIIAIDRDLKKLEFSKQFGATDLIVANNDVLSSIMSSTNGIGLDYVIESAGNEAAFQLSVEIVRPGGQVVWLGKVPTQQKVNFRWGSLMGEKKIHRSSYGGATPQVDFPYLAQSYLDGKLKLDQYITSRIKLDEINEGLDRLKRGQEIRSVVQFS</sequence>
<dbReference type="GO" id="GO:0005829">
    <property type="term" value="C:cytosol"/>
    <property type="evidence" value="ECO:0007669"/>
    <property type="project" value="TreeGrafter"/>
</dbReference>
<dbReference type="InterPro" id="IPR013149">
    <property type="entry name" value="ADH-like_C"/>
</dbReference>
<dbReference type="GO" id="GO:0051903">
    <property type="term" value="F:S-(hydroxymethyl)glutathione dehydrogenase [NAD(P)+] activity"/>
    <property type="evidence" value="ECO:0007669"/>
    <property type="project" value="TreeGrafter"/>
</dbReference>
<dbReference type="SUPFAM" id="SSF51735">
    <property type="entry name" value="NAD(P)-binding Rossmann-fold domains"/>
    <property type="match status" value="1"/>
</dbReference>
<dbReference type="CDD" id="cd08279">
    <property type="entry name" value="Zn_ADH_class_III"/>
    <property type="match status" value="1"/>
</dbReference>
<evidence type="ECO:0000256" key="6">
    <source>
        <dbReference type="RuleBase" id="RU361277"/>
    </source>
</evidence>
<keyword evidence="5" id="KW-0520">NAD</keyword>